<sequence>MGRRAKYLSLEEKTSAKRKSDIRYTESTHGKTVRSAYRESSRRSKQRHIPSTTPPPHTLPLVPSPTPRQLELYRSPLPTHSHLFAEALRSPDALDESELARWKTEPPFEEDSVATDPHSAPYLTFTTSLTEVLHGIRLREQNQRDAELREQLLMQGQEGMLQSVRYEVLKMSQAWRRVERLENEGLYHPYHQSREYAMLGLYLRWLASSICHLYYLKFIVE</sequence>
<feature type="region of interest" description="Disordered" evidence="1">
    <location>
        <begin position="1"/>
        <end position="67"/>
    </location>
</feature>
<organism evidence="2 3">
    <name type="scientific">Favolaschia claudopus</name>
    <dbReference type="NCBI Taxonomy" id="2862362"/>
    <lineage>
        <taxon>Eukaryota</taxon>
        <taxon>Fungi</taxon>
        <taxon>Dikarya</taxon>
        <taxon>Basidiomycota</taxon>
        <taxon>Agaricomycotina</taxon>
        <taxon>Agaricomycetes</taxon>
        <taxon>Agaricomycetidae</taxon>
        <taxon>Agaricales</taxon>
        <taxon>Marasmiineae</taxon>
        <taxon>Mycenaceae</taxon>
        <taxon>Favolaschia</taxon>
    </lineage>
</organism>
<evidence type="ECO:0000313" key="3">
    <source>
        <dbReference type="Proteomes" id="UP001362999"/>
    </source>
</evidence>
<evidence type="ECO:0000256" key="1">
    <source>
        <dbReference type="SAM" id="MobiDB-lite"/>
    </source>
</evidence>
<proteinExistence type="predicted"/>
<protein>
    <submittedName>
        <fullName evidence="2">Uncharacterized protein</fullName>
    </submittedName>
</protein>
<evidence type="ECO:0000313" key="2">
    <source>
        <dbReference type="EMBL" id="KAK7062072.1"/>
    </source>
</evidence>
<dbReference type="Proteomes" id="UP001362999">
    <property type="component" value="Unassembled WGS sequence"/>
</dbReference>
<accession>A0AAW0EEI0</accession>
<reference evidence="2 3" key="1">
    <citation type="journal article" date="2024" name="J Genomics">
        <title>Draft genome sequencing and assembly of Favolaschia claudopus CIRM-BRFM 2984 isolated from oak limbs.</title>
        <authorList>
            <person name="Navarro D."/>
            <person name="Drula E."/>
            <person name="Chaduli D."/>
            <person name="Cazenave R."/>
            <person name="Ahrendt S."/>
            <person name="Wang J."/>
            <person name="Lipzen A."/>
            <person name="Daum C."/>
            <person name="Barry K."/>
            <person name="Grigoriev I.V."/>
            <person name="Favel A."/>
            <person name="Rosso M.N."/>
            <person name="Martin F."/>
        </authorList>
    </citation>
    <scope>NUCLEOTIDE SEQUENCE [LARGE SCALE GENOMIC DNA]</scope>
    <source>
        <strain evidence="2 3">CIRM-BRFM 2984</strain>
    </source>
</reference>
<keyword evidence="3" id="KW-1185">Reference proteome</keyword>
<dbReference type="EMBL" id="JAWWNJ010000002">
    <property type="protein sequence ID" value="KAK7062072.1"/>
    <property type="molecule type" value="Genomic_DNA"/>
</dbReference>
<name>A0AAW0EEI0_9AGAR</name>
<feature type="compositionally biased region" description="Basic and acidic residues" evidence="1">
    <location>
        <begin position="9"/>
        <end position="29"/>
    </location>
</feature>
<feature type="compositionally biased region" description="Pro residues" evidence="1">
    <location>
        <begin position="52"/>
        <end position="66"/>
    </location>
</feature>
<comment type="caution">
    <text evidence="2">The sequence shown here is derived from an EMBL/GenBank/DDBJ whole genome shotgun (WGS) entry which is preliminary data.</text>
</comment>
<dbReference type="AlphaFoldDB" id="A0AAW0EEI0"/>
<gene>
    <name evidence="2" type="ORF">R3P38DRAFT_3303115</name>
</gene>